<organism evidence="1 2">
    <name type="scientific">Roseomonas indoligenes</name>
    <dbReference type="NCBI Taxonomy" id="2820811"/>
    <lineage>
        <taxon>Bacteria</taxon>
        <taxon>Pseudomonadati</taxon>
        <taxon>Pseudomonadota</taxon>
        <taxon>Alphaproteobacteria</taxon>
        <taxon>Acetobacterales</taxon>
        <taxon>Roseomonadaceae</taxon>
        <taxon>Roseomonas</taxon>
    </lineage>
</organism>
<keyword evidence="2" id="KW-1185">Reference proteome</keyword>
<dbReference type="EMBL" id="JAGIZA010000003">
    <property type="protein sequence ID" value="MBP0492147.1"/>
    <property type="molecule type" value="Genomic_DNA"/>
</dbReference>
<protein>
    <submittedName>
        <fullName evidence="1">Uncharacterized protein</fullName>
    </submittedName>
</protein>
<reference evidence="1" key="1">
    <citation type="submission" date="2021-03" db="EMBL/GenBank/DDBJ databases">
        <authorList>
            <person name="So Y."/>
        </authorList>
    </citation>
    <scope>NUCLEOTIDE SEQUENCE</scope>
    <source>
        <strain evidence="1">SG15</strain>
    </source>
</reference>
<evidence type="ECO:0000313" key="1">
    <source>
        <dbReference type="EMBL" id="MBP0492147.1"/>
    </source>
</evidence>
<gene>
    <name evidence="1" type="ORF">J5Y10_05075</name>
</gene>
<evidence type="ECO:0000313" key="2">
    <source>
        <dbReference type="Proteomes" id="UP000677537"/>
    </source>
</evidence>
<accession>A0A940S6K5</accession>
<dbReference type="AlphaFoldDB" id="A0A940S6K5"/>
<name>A0A940S6K5_9PROT</name>
<proteinExistence type="predicted"/>
<dbReference type="Proteomes" id="UP000677537">
    <property type="component" value="Unassembled WGS sequence"/>
</dbReference>
<sequence>MSIKPGNAGISAILPNSASANRPLTLMVATKRTADNHPTNSQFLSISDPNGEKCSTILSGDYGYAVLYQDRSGNYGSAGNASVDPGLEMSSFYTAGNWCWWMLCLNSNSSRQFFVDTIASPVGTTDLSAAPPDFRGMPLKLFDNDGSTQFAWISVYSGTVSQADFLAVRAGTKNPRDIAGFYDGSTLAGNLTSFNGLLTFTGSPTFVAGDNPTVAAQGVTQPTGAKLVSAGFSW</sequence>
<comment type="caution">
    <text evidence="1">The sequence shown here is derived from an EMBL/GenBank/DDBJ whole genome shotgun (WGS) entry which is preliminary data.</text>
</comment>
<dbReference type="RefSeq" id="WP_209371420.1">
    <property type="nucleotide sequence ID" value="NZ_JAGIZA010000003.1"/>
</dbReference>